<name>A0A964USK0_9ACTN</name>
<dbReference type="AlphaFoldDB" id="A0A964USK0"/>
<proteinExistence type="predicted"/>
<reference evidence="1" key="1">
    <citation type="submission" date="2020-01" db="EMBL/GenBank/DDBJ databases">
        <title>Whole-genome analyses of novel actinobacteria.</title>
        <authorList>
            <person name="Sahin N."/>
        </authorList>
    </citation>
    <scope>NUCLEOTIDE SEQUENCE</scope>
    <source>
        <strain evidence="1">YC537</strain>
    </source>
</reference>
<dbReference type="SUPFAM" id="SSF50346">
    <property type="entry name" value="PRC-barrel domain"/>
    <property type="match status" value="1"/>
</dbReference>
<dbReference type="OrthoDB" id="510842at2"/>
<dbReference type="Gene3D" id="3.90.50.10">
    <property type="entry name" value="Photosynthetic Reaction Center, subunit H, domain 2"/>
    <property type="match status" value="1"/>
</dbReference>
<dbReference type="GO" id="GO:0019684">
    <property type="term" value="P:photosynthesis, light reaction"/>
    <property type="evidence" value="ECO:0007669"/>
    <property type="project" value="InterPro"/>
</dbReference>
<dbReference type="EMBL" id="JAAAHS010000024">
    <property type="protein sequence ID" value="NBE50925.1"/>
    <property type="molecule type" value="Genomic_DNA"/>
</dbReference>
<gene>
    <name evidence="1" type="ORF">GUY60_05695</name>
</gene>
<dbReference type="GO" id="GO:0030077">
    <property type="term" value="C:plasma membrane light-harvesting complex"/>
    <property type="evidence" value="ECO:0007669"/>
    <property type="project" value="InterPro"/>
</dbReference>
<organism evidence="1 2">
    <name type="scientific">Streptomyces boluensis</name>
    <dbReference type="NCBI Taxonomy" id="1775135"/>
    <lineage>
        <taxon>Bacteria</taxon>
        <taxon>Bacillati</taxon>
        <taxon>Actinomycetota</taxon>
        <taxon>Actinomycetes</taxon>
        <taxon>Kitasatosporales</taxon>
        <taxon>Streptomycetaceae</taxon>
        <taxon>Streptomyces</taxon>
    </lineage>
</organism>
<keyword evidence="2" id="KW-1185">Reference proteome</keyword>
<protein>
    <submittedName>
        <fullName evidence="1">PRC-barrel domain containing protein</fullName>
    </submittedName>
</protein>
<evidence type="ECO:0000313" key="1">
    <source>
        <dbReference type="EMBL" id="NBE50925.1"/>
    </source>
</evidence>
<dbReference type="RefSeq" id="WP_161694427.1">
    <property type="nucleotide sequence ID" value="NZ_JAAAHS010000024.1"/>
</dbReference>
<dbReference type="InterPro" id="IPR011033">
    <property type="entry name" value="PRC_barrel-like_sf"/>
</dbReference>
<sequence>MTEDMWGYQPESGYRQGVDLTGFKVEATDGHIGKVDEHSDEAGAAYLVVDTGVWIFGRHILLPAKTIERIDADRHTVHVNRTKAEIKDAPEFQRGEEAHREPTYLDQFAKYYRQPHM</sequence>
<comment type="caution">
    <text evidence="1">The sequence shown here is derived from an EMBL/GenBank/DDBJ whole genome shotgun (WGS) entry which is preliminary data.</text>
</comment>
<dbReference type="InterPro" id="IPR014747">
    <property type="entry name" value="Bac_photo_RC_H_C"/>
</dbReference>
<evidence type="ECO:0000313" key="2">
    <source>
        <dbReference type="Proteomes" id="UP000598297"/>
    </source>
</evidence>
<dbReference type="Proteomes" id="UP000598297">
    <property type="component" value="Unassembled WGS sequence"/>
</dbReference>
<accession>A0A964USK0</accession>